<keyword evidence="1" id="KW-0812">Transmembrane</keyword>
<organism evidence="2 3">
    <name type="scientific">Mesonia phycicola</name>
    <dbReference type="NCBI Taxonomy" id="579105"/>
    <lineage>
        <taxon>Bacteria</taxon>
        <taxon>Pseudomonadati</taxon>
        <taxon>Bacteroidota</taxon>
        <taxon>Flavobacteriia</taxon>
        <taxon>Flavobacteriales</taxon>
        <taxon>Flavobacteriaceae</taxon>
        <taxon>Mesonia</taxon>
    </lineage>
</organism>
<name>A0A1M6HGQ2_9FLAO</name>
<feature type="transmembrane region" description="Helical" evidence="1">
    <location>
        <begin position="76"/>
        <end position="92"/>
    </location>
</feature>
<keyword evidence="1" id="KW-0472">Membrane</keyword>
<dbReference type="EMBL" id="FQYY01000011">
    <property type="protein sequence ID" value="SHJ21345.1"/>
    <property type="molecule type" value="Genomic_DNA"/>
</dbReference>
<dbReference type="STRING" id="579105.SAMN04488096_11121"/>
<accession>A0A1M6HGQ2</accession>
<feature type="transmembrane region" description="Helical" evidence="1">
    <location>
        <begin position="45"/>
        <end position="64"/>
    </location>
</feature>
<dbReference type="RefSeq" id="WP_073153539.1">
    <property type="nucleotide sequence ID" value="NZ_FQYY01000011.1"/>
</dbReference>
<gene>
    <name evidence="2" type="ORF">SAMN04488096_11121</name>
</gene>
<dbReference type="Proteomes" id="UP000184225">
    <property type="component" value="Unassembled WGS sequence"/>
</dbReference>
<keyword evidence="1" id="KW-1133">Transmembrane helix</keyword>
<sequence>MIKKEVFLGLLIGLIANLAGIYLYIALLSPDGLEETILKARQEGFLGSIIALGAILNFLPFFVFLKKNQPYRSRGVLIATLIAAITIAFLKLY</sequence>
<evidence type="ECO:0000256" key="1">
    <source>
        <dbReference type="SAM" id="Phobius"/>
    </source>
</evidence>
<feature type="transmembrane region" description="Helical" evidence="1">
    <location>
        <begin position="7"/>
        <end position="25"/>
    </location>
</feature>
<keyword evidence="3" id="KW-1185">Reference proteome</keyword>
<reference evidence="2 3" key="1">
    <citation type="submission" date="2016-11" db="EMBL/GenBank/DDBJ databases">
        <authorList>
            <person name="Jaros S."/>
            <person name="Januszkiewicz K."/>
            <person name="Wedrychowicz H."/>
        </authorList>
    </citation>
    <scope>NUCLEOTIDE SEQUENCE [LARGE SCALE GENOMIC DNA]</scope>
    <source>
        <strain evidence="2 3">DSM 21425</strain>
    </source>
</reference>
<proteinExistence type="predicted"/>
<evidence type="ECO:0000313" key="3">
    <source>
        <dbReference type="Proteomes" id="UP000184225"/>
    </source>
</evidence>
<protein>
    <submittedName>
        <fullName evidence="2">Uncharacterized protein</fullName>
    </submittedName>
</protein>
<evidence type="ECO:0000313" key="2">
    <source>
        <dbReference type="EMBL" id="SHJ21345.1"/>
    </source>
</evidence>
<dbReference type="OrthoDB" id="1362378at2"/>
<dbReference type="AlphaFoldDB" id="A0A1M6HGQ2"/>